<feature type="region of interest" description="Disordered" evidence="1">
    <location>
        <begin position="429"/>
        <end position="604"/>
    </location>
</feature>
<dbReference type="PROSITE" id="PS51733">
    <property type="entry name" value="BPL_LPL_CATALYTIC"/>
    <property type="match status" value="1"/>
</dbReference>
<gene>
    <name evidence="3" type="ORF">H1R20_g14708</name>
</gene>
<feature type="compositionally biased region" description="Polar residues" evidence="1">
    <location>
        <begin position="591"/>
        <end position="604"/>
    </location>
</feature>
<dbReference type="SUPFAM" id="SSF55681">
    <property type="entry name" value="Class II aaRS and biotin synthetases"/>
    <property type="match status" value="2"/>
</dbReference>
<evidence type="ECO:0000259" key="2">
    <source>
        <dbReference type="PROSITE" id="PS51733"/>
    </source>
</evidence>
<proteinExistence type="predicted"/>
<organism evidence="3 4">
    <name type="scientific">Candolleomyces eurysporus</name>
    <dbReference type="NCBI Taxonomy" id="2828524"/>
    <lineage>
        <taxon>Eukaryota</taxon>
        <taxon>Fungi</taxon>
        <taxon>Dikarya</taxon>
        <taxon>Basidiomycota</taxon>
        <taxon>Agaricomycotina</taxon>
        <taxon>Agaricomycetes</taxon>
        <taxon>Agaricomycetidae</taxon>
        <taxon>Agaricales</taxon>
        <taxon>Agaricineae</taxon>
        <taxon>Psathyrellaceae</taxon>
        <taxon>Candolleomyces</taxon>
    </lineage>
</organism>
<dbReference type="Gene3D" id="3.30.930.10">
    <property type="entry name" value="Bira Bifunctional Protein, Domain 2"/>
    <property type="match status" value="2"/>
</dbReference>
<dbReference type="PANTHER" id="PTHR12835">
    <property type="entry name" value="BIOTIN PROTEIN LIGASE"/>
    <property type="match status" value="1"/>
</dbReference>
<dbReference type="GO" id="GO:0004077">
    <property type="term" value="F:biotin--[biotin carboxyl-carrier protein] ligase activity"/>
    <property type="evidence" value="ECO:0007669"/>
    <property type="project" value="TreeGrafter"/>
</dbReference>
<comment type="caution">
    <text evidence="3">The sequence shown here is derived from an EMBL/GenBank/DDBJ whole genome shotgun (WGS) entry which is preliminary data.</text>
</comment>
<dbReference type="Proteomes" id="UP001140091">
    <property type="component" value="Unassembled WGS sequence"/>
</dbReference>
<name>A0A9W8IX97_9AGAR</name>
<dbReference type="EMBL" id="JANBPK010001493">
    <property type="protein sequence ID" value="KAJ2922394.1"/>
    <property type="molecule type" value="Genomic_DNA"/>
</dbReference>
<keyword evidence="4" id="KW-1185">Reference proteome</keyword>
<dbReference type="OrthoDB" id="10250105at2759"/>
<evidence type="ECO:0000256" key="1">
    <source>
        <dbReference type="SAM" id="MobiDB-lite"/>
    </source>
</evidence>
<feature type="domain" description="BPL/LPL catalytic" evidence="2">
    <location>
        <begin position="551"/>
        <end position="756"/>
    </location>
</feature>
<dbReference type="AlphaFoldDB" id="A0A9W8IX97"/>
<feature type="non-terminal residue" evidence="3">
    <location>
        <position position="1"/>
    </location>
</feature>
<dbReference type="Pfam" id="PF09825">
    <property type="entry name" value="BPL_N"/>
    <property type="match status" value="1"/>
</dbReference>
<dbReference type="InterPro" id="IPR004143">
    <property type="entry name" value="BPL_LPL_catalytic"/>
</dbReference>
<dbReference type="Pfam" id="PF03099">
    <property type="entry name" value="BPL_LplA_LipB"/>
    <property type="match status" value="2"/>
</dbReference>
<reference evidence="3" key="1">
    <citation type="submission" date="2022-06" db="EMBL/GenBank/DDBJ databases">
        <title>Genome Sequence of Candolleomyces eurysporus.</title>
        <authorList>
            <person name="Buettner E."/>
        </authorList>
    </citation>
    <scope>NUCLEOTIDE SEQUENCE</scope>
    <source>
        <strain evidence="3">VTCC 930004</strain>
    </source>
</reference>
<feature type="compositionally biased region" description="Polar residues" evidence="1">
    <location>
        <begin position="550"/>
        <end position="564"/>
    </location>
</feature>
<dbReference type="InterPro" id="IPR045864">
    <property type="entry name" value="aa-tRNA-synth_II/BPL/LPL"/>
</dbReference>
<evidence type="ECO:0000313" key="3">
    <source>
        <dbReference type="EMBL" id="KAJ2922394.1"/>
    </source>
</evidence>
<protein>
    <recommendedName>
        <fullName evidence="2">BPL/LPL catalytic domain-containing protein</fullName>
    </recommendedName>
</protein>
<accession>A0A9W8IX97</accession>
<evidence type="ECO:0000313" key="4">
    <source>
        <dbReference type="Proteomes" id="UP001140091"/>
    </source>
</evidence>
<feature type="compositionally biased region" description="Low complexity" evidence="1">
    <location>
        <begin position="568"/>
        <end position="590"/>
    </location>
</feature>
<dbReference type="PANTHER" id="PTHR12835:SF5">
    <property type="entry name" value="BIOTIN--PROTEIN LIGASE"/>
    <property type="match status" value="1"/>
</dbReference>
<dbReference type="InterPro" id="IPR019197">
    <property type="entry name" value="Biotin-prot_ligase_N"/>
</dbReference>
<sequence length="855" mass="91068">MNVLVYSGSEVDQKSLDGALDLLRSVALPNYTVQPLTKASFIKEPWEIACALFVLPGLTTGASTTDVNIFTPKEVQRIRDYVEQGGAFLGFSAGARAEEQPGGLEASLSTLNIGQSYINEADQREPLRFLDKSTKTSIYPVTSGGFKTEAVSLSGQEGQAIQVEVTDATLGGEAQPQPFNVMATTPSGPIAGHASVGKGKIALTKLRGASEDSSLHPIIRSFLTSLNLQIPSSSSTPLDLSPLPQFLTSTPSRSDSRPKALVTLALRPFFDSATAESFVSGAVKDTADTFRFTSLSSSADVLERKEQPGVKPEDKYVIVCPDGVLPPQTHIPRFDLRLFYDTLAELKGSDGSEDGRSWSFGELLFYSERVTSTQSMLDKNPTLLSKLPVPVLSIAAQQLAGRGRGKNVWLSPEGCLMLSLLVRINLDPGGRGGSTSGSSAKTTAAKSTKTSPAAEGAKTTKTSDATKTTKTTETSSGPKTTKTSSTDATKTSSTDSTKTTKTTSTESTKTTKTSSTDPTKTTKTSSTDSTKTTKTSNTDSTKTTKTSSSGEPSATGLKTASNPPDSLKTSAADGSTKSTKTTTGPESSKTAKTIPSNLKATSTNSAFEPVPTSIISSTNGTLTANRLVFIQYLFALAVCQACRMPEVLGPELGKRVRIKWPNDLYLDLSDKGDTSNPKEDLKKIGGILVNTNFAPGGKVDIVIGCGLNVLNKPPIASLAQLISRLHSESGTKHPLSLERTAAAIMTTFQRLWDEFTSTGGSFEPFLQSYYDVWLHTEQRVTVTTTTPPTEVRIVGITPDYGLLRTVRDDSHLDSKGTSYGRYVYPAREGGLQYIDLQPDGNSFDLMANLIKAKTT</sequence>
<feature type="compositionally biased region" description="Low complexity" evidence="1">
    <location>
        <begin position="436"/>
        <end position="549"/>
    </location>
</feature>
<dbReference type="GO" id="GO:0005737">
    <property type="term" value="C:cytoplasm"/>
    <property type="evidence" value="ECO:0007669"/>
    <property type="project" value="TreeGrafter"/>
</dbReference>